<protein>
    <submittedName>
        <fullName evidence="6">Sugar ABC transporter substrate-binding protein</fullName>
    </submittedName>
</protein>
<gene>
    <name evidence="6" type="ORF">ACFQBT_17410</name>
</gene>
<feature type="chain" id="PRO_5045575095" evidence="4">
    <location>
        <begin position="21"/>
        <end position="386"/>
    </location>
</feature>
<dbReference type="SUPFAM" id="SSF53822">
    <property type="entry name" value="Periplasmic binding protein-like I"/>
    <property type="match status" value="1"/>
</dbReference>
<evidence type="ECO:0000256" key="2">
    <source>
        <dbReference type="ARBA" id="ARBA00022729"/>
    </source>
</evidence>
<accession>A0ABW2AWG9</accession>
<comment type="caution">
    <text evidence="6">The sequence shown here is derived from an EMBL/GenBank/DDBJ whole genome shotgun (WGS) entry which is preliminary data.</text>
</comment>
<comment type="subcellular location">
    <subcellularLocation>
        <location evidence="1">Cell envelope</location>
    </subcellularLocation>
</comment>
<dbReference type="InterPro" id="IPR050555">
    <property type="entry name" value="Bact_Solute-Bind_Prot2"/>
</dbReference>
<feature type="domain" description="Periplasmic binding protein" evidence="5">
    <location>
        <begin position="73"/>
        <end position="325"/>
    </location>
</feature>
<dbReference type="PANTHER" id="PTHR30036:SF1">
    <property type="entry name" value="D-XYLOSE-BINDING PERIPLASMIC PROTEIN"/>
    <property type="match status" value="1"/>
</dbReference>
<dbReference type="RefSeq" id="WP_377824645.1">
    <property type="nucleotide sequence ID" value="NZ_JBHSWJ010000002.1"/>
</dbReference>
<name>A0ABW2AWG9_9MICO</name>
<feature type="region of interest" description="Disordered" evidence="3">
    <location>
        <begin position="23"/>
        <end position="58"/>
    </location>
</feature>
<evidence type="ECO:0000313" key="7">
    <source>
        <dbReference type="Proteomes" id="UP001596356"/>
    </source>
</evidence>
<dbReference type="PANTHER" id="PTHR30036">
    <property type="entry name" value="D-XYLOSE-BINDING PERIPLASMIC PROTEIN"/>
    <property type="match status" value="1"/>
</dbReference>
<evidence type="ECO:0000259" key="5">
    <source>
        <dbReference type="Pfam" id="PF13407"/>
    </source>
</evidence>
<dbReference type="Proteomes" id="UP001596356">
    <property type="component" value="Unassembled WGS sequence"/>
</dbReference>
<proteinExistence type="predicted"/>
<evidence type="ECO:0000256" key="3">
    <source>
        <dbReference type="SAM" id="MobiDB-lite"/>
    </source>
</evidence>
<sequence>MRKGALSAAVFAASGVMALAACGSSSSPSSPSATAGGGTSGGMTGSTSAPTTAGGSTVDGKGAKVGIILPDRTTSNRWISTDPDALAERCKADNLDCDIQNANNSATTMATQADTMMNNGVKVLMLVNLDSASAAKIQEKAKAKGIITIDYDRLTLGGSASLYVSFDNVKVGELQGQTLTQCSQVKGKSAVNYVQLNGAPTDNNATLFAQGYDSVLSKQSGWKKIAEQSIANWDNTQAGITFTSMYQKNPDINAVMVANDGMAGPVVTALAKQKKAGSVAVSGQDATVEGLQRIMQGTQCFTIYKPSKGEAYPAVDAAARFATGQLPTTTATVTDTQTGRKVPAILATPIAITQANVAEPINDGYTPKATTCANTFAALCTRFGVK</sequence>
<dbReference type="PROSITE" id="PS51257">
    <property type="entry name" value="PROKAR_LIPOPROTEIN"/>
    <property type="match status" value="1"/>
</dbReference>
<dbReference type="InterPro" id="IPR028082">
    <property type="entry name" value="Peripla_BP_I"/>
</dbReference>
<keyword evidence="2 4" id="KW-0732">Signal</keyword>
<evidence type="ECO:0000313" key="6">
    <source>
        <dbReference type="EMBL" id="MFC6715496.1"/>
    </source>
</evidence>
<dbReference type="InterPro" id="IPR025997">
    <property type="entry name" value="SBP_2_dom"/>
</dbReference>
<dbReference type="Pfam" id="PF13407">
    <property type="entry name" value="Peripla_BP_4"/>
    <property type="match status" value="1"/>
</dbReference>
<evidence type="ECO:0000256" key="1">
    <source>
        <dbReference type="ARBA" id="ARBA00004196"/>
    </source>
</evidence>
<organism evidence="6 7">
    <name type="scientific">Branchiibius cervicis</name>
    <dbReference type="NCBI Taxonomy" id="908252"/>
    <lineage>
        <taxon>Bacteria</taxon>
        <taxon>Bacillati</taxon>
        <taxon>Actinomycetota</taxon>
        <taxon>Actinomycetes</taxon>
        <taxon>Micrococcales</taxon>
        <taxon>Dermacoccaceae</taxon>
        <taxon>Branchiibius</taxon>
    </lineage>
</organism>
<feature type="compositionally biased region" description="Gly residues" evidence="3">
    <location>
        <begin position="35"/>
        <end position="44"/>
    </location>
</feature>
<dbReference type="EMBL" id="JBHSWJ010000002">
    <property type="protein sequence ID" value="MFC6715496.1"/>
    <property type="molecule type" value="Genomic_DNA"/>
</dbReference>
<feature type="compositionally biased region" description="Low complexity" evidence="3">
    <location>
        <begin position="45"/>
        <end position="56"/>
    </location>
</feature>
<evidence type="ECO:0000256" key="4">
    <source>
        <dbReference type="SAM" id="SignalP"/>
    </source>
</evidence>
<reference evidence="7" key="1">
    <citation type="journal article" date="2019" name="Int. J. Syst. Evol. Microbiol.">
        <title>The Global Catalogue of Microorganisms (GCM) 10K type strain sequencing project: providing services to taxonomists for standard genome sequencing and annotation.</title>
        <authorList>
            <consortium name="The Broad Institute Genomics Platform"/>
            <consortium name="The Broad Institute Genome Sequencing Center for Infectious Disease"/>
            <person name="Wu L."/>
            <person name="Ma J."/>
        </authorList>
    </citation>
    <scope>NUCLEOTIDE SEQUENCE [LARGE SCALE GENOMIC DNA]</scope>
    <source>
        <strain evidence="7">NBRC 106593</strain>
    </source>
</reference>
<feature type="compositionally biased region" description="Low complexity" evidence="3">
    <location>
        <begin position="23"/>
        <end position="34"/>
    </location>
</feature>
<keyword evidence="7" id="KW-1185">Reference proteome</keyword>
<dbReference type="Gene3D" id="3.40.50.2300">
    <property type="match status" value="2"/>
</dbReference>
<feature type="signal peptide" evidence="4">
    <location>
        <begin position="1"/>
        <end position="20"/>
    </location>
</feature>